<feature type="compositionally biased region" description="Polar residues" evidence="1">
    <location>
        <begin position="120"/>
        <end position="133"/>
    </location>
</feature>
<dbReference type="OrthoDB" id="6157724at2759"/>
<dbReference type="AlphaFoldDB" id="A0A2T7NP18"/>
<protein>
    <recommendedName>
        <fullName evidence="4">Transglutaminase-like domain-containing protein</fullName>
    </recommendedName>
</protein>
<keyword evidence="3" id="KW-1185">Reference proteome</keyword>
<sequence>MHQTGRRHTGDEVTGKNVRLTCQVLAKCRPGKEQAPSKKWEDPPSFLLHYGDVQVELQREMTDFRCVACSNSVFTVSLVVSTVSDNVCRLLNREVWQSLILKSSIRVHNRHYFPPAPPSGKTTSQSRSATNNKHVSRVGIRDGRKGQQIQDLWQSVQGPPCPPPAPPVSKKSEVFEEVDLYAADNRGIPFVLSMSSVQHSISFDDLVSFLTKDLTTDSQKNLTEASCYARDHPVSLPYGCLKLAGLPCVVVRGIDHRRLNYKVPSRSPNSTWNAVYADGSWRLVHLEESFIEKGGGNFVGGWVMVEDAGKATRQEMGYHYIPQYYRQKSDDFFFFTDPEHFVHFFLPEEGQEAWQLLQKPLSFEKFARKPIVEKDYTQSGWRMSDEQTFVTKAPEGRCAIRFDDVPRDESLNQYKLYFNPDESEASLPEELQLESYVVVNSSPKSLIFRLPVPGLYQVHILDKHGSELIYLLLECSGPIKKQRPLPITPEAGFGFGTEAQDAGLSEPSREDGMLDVREGEKIRFKFRTQPSTNVRARLVHHDRGSDEFTSRVAHEQKGDQVTVSVRVPYDDHNPEYGLQIDTWEGGNDSDYINVLNYLLTQDQQLTSTVKGRKEQIRDELKLAITDMTPRSLRTPLSSTVRPEVMTRADNLMRIRRRKARPPPPPPPNTYS</sequence>
<proteinExistence type="predicted"/>
<feature type="region of interest" description="Disordered" evidence="1">
    <location>
        <begin position="113"/>
        <end position="137"/>
    </location>
</feature>
<accession>A0A2T7NP18</accession>
<feature type="compositionally biased region" description="Pro residues" evidence="1">
    <location>
        <begin position="661"/>
        <end position="671"/>
    </location>
</feature>
<dbReference type="PANTHER" id="PTHR47020:SF1">
    <property type="entry name" value="HILLARIN"/>
    <property type="match status" value="1"/>
</dbReference>
<evidence type="ECO:0008006" key="4">
    <source>
        <dbReference type="Google" id="ProtNLM"/>
    </source>
</evidence>
<dbReference type="EMBL" id="PZQS01000010">
    <property type="protein sequence ID" value="PVD22893.1"/>
    <property type="molecule type" value="Genomic_DNA"/>
</dbReference>
<organism evidence="2 3">
    <name type="scientific">Pomacea canaliculata</name>
    <name type="common">Golden apple snail</name>
    <dbReference type="NCBI Taxonomy" id="400727"/>
    <lineage>
        <taxon>Eukaryota</taxon>
        <taxon>Metazoa</taxon>
        <taxon>Spiralia</taxon>
        <taxon>Lophotrochozoa</taxon>
        <taxon>Mollusca</taxon>
        <taxon>Gastropoda</taxon>
        <taxon>Caenogastropoda</taxon>
        <taxon>Architaenioglossa</taxon>
        <taxon>Ampullarioidea</taxon>
        <taxon>Ampullariidae</taxon>
        <taxon>Pomacea</taxon>
    </lineage>
</organism>
<dbReference type="PANTHER" id="PTHR47020">
    <property type="entry name" value="HILLARIN"/>
    <property type="match status" value="1"/>
</dbReference>
<evidence type="ECO:0000313" key="3">
    <source>
        <dbReference type="Proteomes" id="UP000245119"/>
    </source>
</evidence>
<name>A0A2T7NP18_POMCA</name>
<comment type="caution">
    <text evidence="2">The sequence shown here is derived from an EMBL/GenBank/DDBJ whole genome shotgun (WGS) entry which is preliminary data.</text>
</comment>
<dbReference type="Proteomes" id="UP000245119">
    <property type="component" value="Linkage Group LG10"/>
</dbReference>
<dbReference type="InterPro" id="IPR053041">
    <property type="entry name" value="Transglut-like_Superfamily_Mod"/>
</dbReference>
<gene>
    <name evidence="2" type="ORF">C0Q70_16152</name>
</gene>
<feature type="region of interest" description="Disordered" evidence="1">
    <location>
        <begin position="648"/>
        <end position="671"/>
    </location>
</feature>
<reference evidence="2 3" key="1">
    <citation type="submission" date="2018-04" db="EMBL/GenBank/DDBJ databases">
        <title>The genome of golden apple snail Pomacea canaliculata provides insight into stress tolerance and invasive adaptation.</title>
        <authorList>
            <person name="Liu C."/>
            <person name="Liu B."/>
            <person name="Ren Y."/>
            <person name="Zhang Y."/>
            <person name="Wang H."/>
            <person name="Li S."/>
            <person name="Jiang F."/>
            <person name="Yin L."/>
            <person name="Zhang G."/>
            <person name="Qian W."/>
            <person name="Fan W."/>
        </authorList>
    </citation>
    <scope>NUCLEOTIDE SEQUENCE [LARGE SCALE GENOMIC DNA]</scope>
    <source>
        <strain evidence="2">SZHN2017</strain>
        <tissue evidence="2">Muscle</tissue>
    </source>
</reference>
<evidence type="ECO:0000256" key="1">
    <source>
        <dbReference type="SAM" id="MobiDB-lite"/>
    </source>
</evidence>
<evidence type="ECO:0000313" key="2">
    <source>
        <dbReference type="EMBL" id="PVD22893.1"/>
    </source>
</evidence>